<keyword evidence="4" id="KW-0677">Repeat</keyword>
<dbReference type="PROSITE" id="PS00211">
    <property type="entry name" value="ABC_TRANSPORTER_1"/>
    <property type="match status" value="1"/>
</dbReference>
<keyword evidence="8" id="KW-0472">Membrane</keyword>
<dbReference type="CDD" id="cd03215">
    <property type="entry name" value="ABC_Carb_Monos_II"/>
    <property type="match status" value="1"/>
</dbReference>
<evidence type="ECO:0000256" key="6">
    <source>
        <dbReference type="ARBA" id="ARBA00022840"/>
    </source>
</evidence>
<comment type="subcellular location">
    <subcellularLocation>
        <location evidence="1">Cell membrane</location>
        <topology evidence="1">Peripheral membrane protein</topology>
    </subcellularLocation>
</comment>
<evidence type="ECO:0000256" key="3">
    <source>
        <dbReference type="ARBA" id="ARBA00022475"/>
    </source>
</evidence>
<dbReference type="PANTHER" id="PTHR43790:SF9">
    <property type="entry name" value="GALACTOFURANOSE TRANSPORTER ATP-BINDING PROTEIN YTFR"/>
    <property type="match status" value="1"/>
</dbReference>
<dbReference type="InterPro" id="IPR003593">
    <property type="entry name" value="AAA+_ATPase"/>
</dbReference>
<dbReference type="FunFam" id="3.40.50.300:FF:000127">
    <property type="entry name" value="Ribose import ATP-binding protein RbsA"/>
    <property type="match status" value="1"/>
</dbReference>
<dbReference type="GO" id="GO:0005524">
    <property type="term" value="F:ATP binding"/>
    <property type="evidence" value="ECO:0007669"/>
    <property type="project" value="UniProtKB-KW"/>
</dbReference>
<gene>
    <name evidence="10" type="ORF">GM661_04745</name>
</gene>
<dbReference type="AlphaFoldDB" id="A0A8A7K7E3"/>
<evidence type="ECO:0000256" key="4">
    <source>
        <dbReference type="ARBA" id="ARBA00022737"/>
    </source>
</evidence>
<dbReference type="KEGG" id="ifn:GM661_04745"/>
<reference evidence="10" key="1">
    <citation type="submission" date="2019-12" db="EMBL/GenBank/DDBJ databases">
        <authorList>
            <person name="zhang j."/>
            <person name="sun C.M."/>
        </authorList>
    </citation>
    <scope>NUCLEOTIDE SEQUENCE</scope>
    <source>
        <strain evidence="10">NS-1</strain>
    </source>
</reference>
<dbReference type="PROSITE" id="PS50893">
    <property type="entry name" value="ABC_TRANSPORTER_2"/>
    <property type="match status" value="2"/>
</dbReference>
<dbReference type="CDD" id="cd03216">
    <property type="entry name" value="ABC_Carb_Monos_I"/>
    <property type="match status" value="1"/>
</dbReference>
<keyword evidence="2" id="KW-0813">Transport</keyword>
<accession>A0A8A7K7E3</accession>
<name>A0A8A7K7E3_9FIRM</name>
<protein>
    <submittedName>
        <fullName evidence="10">ATP-binding cassette domain-containing protein</fullName>
    </submittedName>
</protein>
<dbReference type="InterPro" id="IPR003439">
    <property type="entry name" value="ABC_transporter-like_ATP-bd"/>
</dbReference>
<keyword evidence="11" id="KW-1185">Reference proteome</keyword>
<dbReference type="InterPro" id="IPR050107">
    <property type="entry name" value="ABC_carbohydrate_import_ATPase"/>
</dbReference>
<evidence type="ECO:0000256" key="5">
    <source>
        <dbReference type="ARBA" id="ARBA00022741"/>
    </source>
</evidence>
<keyword evidence="3" id="KW-1003">Cell membrane</keyword>
<organism evidence="10 11">
    <name type="scientific">Iocasia fonsfrigidae</name>
    <dbReference type="NCBI Taxonomy" id="2682810"/>
    <lineage>
        <taxon>Bacteria</taxon>
        <taxon>Bacillati</taxon>
        <taxon>Bacillota</taxon>
        <taxon>Clostridia</taxon>
        <taxon>Halanaerobiales</taxon>
        <taxon>Halanaerobiaceae</taxon>
        <taxon>Iocasia</taxon>
    </lineage>
</organism>
<dbReference type="InterPro" id="IPR017871">
    <property type="entry name" value="ABC_transporter-like_CS"/>
</dbReference>
<feature type="domain" description="ABC transporter" evidence="9">
    <location>
        <begin position="259"/>
        <end position="502"/>
    </location>
</feature>
<evidence type="ECO:0000313" key="11">
    <source>
        <dbReference type="Proteomes" id="UP000665020"/>
    </source>
</evidence>
<dbReference type="SMART" id="SM00382">
    <property type="entry name" value="AAA"/>
    <property type="match status" value="2"/>
</dbReference>
<dbReference type="SUPFAM" id="SSF52540">
    <property type="entry name" value="P-loop containing nucleoside triphosphate hydrolases"/>
    <property type="match status" value="2"/>
</dbReference>
<dbReference type="GO" id="GO:0016887">
    <property type="term" value="F:ATP hydrolysis activity"/>
    <property type="evidence" value="ECO:0007669"/>
    <property type="project" value="InterPro"/>
</dbReference>
<keyword evidence="6 10" id="KW-0067">ATP-binding</keyword>
<evidence type="ECO:0000259" key="9">
    <source>
        <dbReference type="PROSITE" id="PS50893"/>
    </source>
</evidence>
<dbReference type="Gene3D" id="3.40.50.300">
    <property type="entry name" value="P-loop containing nucleotide triphosphate hydrolases"/>
    <property type="match status" value="2"/>
</dbReference>
<dbReference type="RefSeq" id="WP_230868972.1">
    <property type="nucleotide sequence ID" value="NZ_CP046640.1"/>
</dbReference>
<proteinExistence type="predicted"/>
<dbReference type="InterPro" id="IPR027417">
    <property type="entry name" value="P-loop_NTPase"/>
</dbReference>
<dbReference type="GO" id="GO:0005886">
    <property type="term" value="C:plasma membrane"/>
    <property type="evidence" value="ECO:0007669"/>
    <property type="project" value="UniProtKB-SubCell"/>
</dbReference>
<evidence type="ECO:0000256" key="8">
    <source>
        <dbReference type="ARBA" id="ARBA00023136"/>
    </source>
</evidence>
<dbReference type="Pfam" id="PF00005">
    <property type="entry name" value="ABC_tran"/>
    <property type="match status" value="2"/>
</dbReference>
<feature type="domain" description="ABC transporter" evidence="9">
    <location>
        <begin position="8"/>
        <end position="244"/>
    </location>
</feature>
<keyword evidence="5" id="KW-0547">Nucleotide-binding</keyword>
<dbReference type="PANTHER" id="PTHR43790">
    <property type="entry name" value="CARBOHYDRATE TRANSPORT ATP-BINDING PROTEIN MG119-RELATED"/>
    <property type="match status" value="1"/>
</dbReference>
<dbReference type="Proteomes" id="UP000665020">
    <property type="component" value="Chromosome"/>
</dbReference>
<evidence type="ECO:0000313" key="10">
    <source>
        <dbReference type="EMBL" id="QTL97341.1"/>
    </source>
</evidence>
<keyword evidence="7" id="KW-1278">Translocase</keyword>
<evidence type="ECO:0000256" key="2">
    <source>
        <dbReference type="ARBA" id="ARBA00022448"/>
    </source>
</evidence>
<evidence type="ECO:0000256" key="1">
    <source>
        <dbReference type="ARBA" id="ARBA00004202"/>
    </source>
</evidence>
<sequence length="503" mass="55812">MPKVEPIIRMKNISKEFPGVKALSDVDFELSSGEIHALMGENGAGKSTLIKVLTGVHQAEKGEIYFKGKEIRPANPIEAQRIGISTVYQEVNLCPNLSVAENIFIGREPLKNGKIDWKIINTKARELLKRFNIDEIDVTKSLSCFSVAIQQMIAIARALEISAKVLVLDEPTASLDKDETSNLFEIMEKLKEEGMAIIFITHFIDDVYKITDRVTVLRNGKIVDTSATESLPKLDLVAKMIGKDLEQLENIKEKSKVTAKPDELFIEGRQLVNSEISPFDISLHKGEVLGLAGLLGSGRTELVELIFGLNPAEGGQLKINDGEKKITNPKAAMENKFALCPEDRKTAGLIDDLTVRENLILSLQVERGCFKYLPREEQERIADQYIDLLKIATPSAEQKVKNLSGGNQQKVILARWLITQPDLLILDEPTRGIDVGTKTEIQKMVLSLADEGMSIIFVSSELDEVIRVSQRVAVLRDRKKVTELSGDEINESNIMGIIAEGRA</sequence>
<dbReference type="EMBL" id="CP046640">
    <property type="protein sequence ID" value="QTL97341.1"/>
    <property type="molecule type" value="Genomic_DNA"/>
</dbReference>
<evidence type="ECO:0000256" key="7">
    <source>
        <dbReference type="ARBA" id="ARBA00022967"/>
    </source>
</evidence>